<evidence type="ECO:0000313" key="3">
    <source>
        <dbReference type="Proteomes" id="UP000245812"/>
    </source>
</evidence>
<proteinExistence type="predicted"/>
<sequence>MSLSRTLFLPVLLLLAAGAQANDVSMAGGTVNFSTPDNWQGILETQGDPEVHVFQVPDPSPTAGSTLARVTVTVKQVADLAGFQAYLGSAALKAKSLDGYRPAAAGSEPNSFAYTAQENGAAFSYRERYWFRNNHAIQLRCVRPQQSQAGAAWIAAFDKGCDQVAAGLQQ</sequence>
<evidence type="ECO:0000313" key="2">
    <source>
        <dbReference type="EMBL" id="PWK87679.1"/>
    </source>
</evidence>
<gene>
    <name evidence="2" type="ORF">C7456_106172</name>
</gene>
<dbReference type="Proteomes" id="UP000245812">
    <property type="component" value="Unassembled WGS sequence"/>
</dbReference>
<comment type="caution">
    <text evidence="2">The sequence shown here is derived from an EMBL/GenBank/DDBJ whole genome shotgun (WGS) entry which is preliminary data.</text>
</comment>
<keyword evidence="3" id="KW-1185">Reference proteome</keyword>
<evidence type="ECO:0000256" key="1">
    <source>
        <dbReference type="SAM" id="SignalP"/>
    </source>
</evidence>
<accession>A0A316I2M7</accession>
<keyword evidence="1" id="KW-0732">Signal</keyword>
<feature type="chain" id="PRO_5016238299" evidence="1">
    <location>
        <begin position="22"/>
        <end position="170"/>
    </location>
</feature>
<name>A0A316I2M7_9GAMM</name>
<feature type="signal peptide" evidence="1">
    <location>
        <begin position="1"/>
        <end position="21"/>
    </location>
</feature>
<protein>
    <submittedName>
        <fullName evidence="2">Uncharacterized protein</fullName>
    </submittedName>
</protein>
<organism evidence="2 3">
    <name type="scientific">Fulvimonas soli</name>
    <dbReference type="NCBI Taxonomy" id="155197"/>
    <lineage>
        <taxon>Bacteria</taxon>
        <taxon>Pseudomonadati</taxon>
        <taxon>Pseudomonadota</taxon>
        <taxon>Gammaproteobacteria</taxon>
        <taxon>Lysobacterales</taxon>
        <taxon>Rhodanobacteraceae</taxon>
        <taxon>Fulvimonas</taxon>
    </lineage>
</organism>
<dbReference type="AlphaFoldDB" id="A0A316I2M7"/>
<dbReference type="OrthoDB" id="5958924at2"/>
<dbReference type="EMBL" id="QGHC01000006">
    <property type="protein sequence ID" value="PWK87679.1"/>
    <property type="molecule type" value="Genomic_DNA"/>
</dbReference>
<reference evidence="2 3" key="1">
    <citation type="submission" date="2018-05" db="EMBL/GenBank/DDBJ databases">
        <title>Genomic Encyclopedia of Type Strains, Phase IV (KMG-IV): sequencing the most valuable type-strain genomes for metagenomic binning, comparative biology and taxonomic classification.</title>
        <authorList>
            <person name="Goeker M."/>
        </authorList>
    </citation>
    <scope>NUCLEOTIDE SEQUENCE [LARGE SCALE GENOMIC DNA]</scope>
    <source>
        <strain evidence="2 3">DSM 14263</strain>
    </source>
</reference>
<dbReference type="RefSeq" id="WP_109723496.1">
    <property type="nucleotide sequence ID" value="NZ_MSZV01000146.1"/>
</dbReference>